<name>A0A1I5R2V8_9EURY</name>
<proteinExistence type="predicted"/>
<dbReference type="EMBL" id="FOXI01000004">
    <property type="protein sequence ID" value="SFP52386.1"/>
    <property type="molecule type" value="Genomic_DNA"/>
</dbReference>
<dbReference type="OrthoDB" id="157493at2157"/>
<gene>
    <name evidence="1" type="ORF">SAMN05216277_104195</name>
</gene>
<evidence type="ECO:0000313" key="1">
    <source>
        <dbReference type="EMBL" id="SFP52386.1"/>
    </source>
</evidence>
<sequence length="154" mass="15538">MLGPPTESPALHAGLVVAAVAFLAVAGTLPARPAPDATGVADTVDAVAAGPAPAGASHDHGADAVRLRPHGIAMRNDAGTARATFAFGPVVPVDDGELRAVLREGAPQAVFSTRAAFREAVEAALAREPSWIASDEITVTGVDWDGYRVTLVGA</sequence>
<dbReference type="RefSeq" id="WP_074877227.1">
    <property type="nucleotide sequence ID" value="NZ_FOXI01000004.1"/>
</dbReference>
<dbReference type="AlphaFoldDB" id="A0A1I5R2V8"/>
<dbReference type="Proteomes" id="UP000183769">
    <property type="component" value="Unassembled WGS sequence"/>
</dbReference>
<keyword evidence="2" id="KW-1185">Reference proteome</keyword>
<dbReference type="InterPro" id="IPR055707">
    <property type="entry name" value="DUF7283"/>
</dbReference>
<evidence type="ECO:0000313" key="2">
    <source>
        <dbReference type="Proteomes" id="UP000183769"/>
    </source>
</evidence>
<reference evidence="2" key="1">
    <citation type="submission" date="2016-10" db="EMBL/GenBank/DDBJ databases">
        <authorList>
            <person name="Varghese N."/>
            <person name="Submissions S."/>
        </authorList>
    </citation>
    <scope>NUCLEOTIDE SEQUENCE [LARGE SCALE GENOMIC DNA]</scope>
    <source>
        <strain evidence="2">CGMCC 1.10329</strain>
    </source>
</reference>
<accession>A0A1I5R2V8</accession>
<organism evidence="1 2">
    <name type="scientific">Halolamina pelagica</name>
    <dbReference type="NCBI Taxonomy" id="699431"/>
    <lineage>
        <taxon>Archaea</taxon>
        <taxon>Methanobacteriati</taxon>
        <taxon>Methanobacteriota</taxon>
        <taxon>Stenosarchaea group</taxon>
        <taxon>Halobacteria</taxon>
        <taxon>Halobacteriales</taxon>
        <taxon>Haloferacaceae</taxon>
    </lineage>
</organism>
<dbReference type="Pfam" id="PF23954">
    <property type="entry name" value="DUF7283"/>
    <property type="match status" value="1"/>
</dbReference>
<protein>
    <submittedName>
        <fullName evidence="1">Uncharacterized protein</fullName>
    </submittedName>
</protein>